<dbReference type="RefSeq" id="WP_379993274.1">
    <property type="nucleotide sequence ID" value="NZ_JBHSGN010000002.1"/>
</dbReference>
<evidence type="ECO:0000313" key="3">
    <source>
        <dbReference type="Proteomes" id="UP001596023"/>
    </source>
</evidence>
<organism evidence="2 3">
    <name type="scientific">Dysgonomonas termitidis</name>
    <dbReference type="NCBI Taxonomy" id="1516126"/>
    <lineage>
        <taxon>Bacteria</taxon>
        <taxon>Pseudomonadati</taxon>
        <taxon>Bacteroidota</taxon>
        <taxon>Bacteroidia</taxon>
        <taxon>Bacteroidales</taxon>
        <taxon>Dysgonomonadaceae</taxon>
        <taxon>Dysgonomonas</taxon>
    </lineage>
</organism>
<accession>A0ABV9KPI1</accession>
<evidence type="ECO:0000256" key="1">
    <source>
        <dbReference type="SAM" id="MobiDB-lite"/>
    </source>
</evidence>
<protein>
    <submittedName>
        <fullName evidence="2">Uncharacterized protein</fullName>
    </submittedName>
</protein>
<reference evidence="3" key="1">
    <citation type="journal article" date="2019" name="Int. J. Syst. Evol. Microbiol.">
        <title>The Global Catalogue of Microorganisms (GCM) 10K type strain sequencing project: providing services to taxonomists for standard genome sequencing and annotation.</title>
        <authorList>
            <consortium name="The Broad Institute Genomics Platform"/>
            <consortium name="The Broad Institute Genome Sequencing Center for Infectious Disease"/>
            <person name="Wu L."/>
            <person name="Ma J."/>
        </authorList>
    </citation>
    <scope>NUCLEOTIDE SEQUENCE [LARGE SCALE GENOMIC DNA]</scope>
    <source>
        <strain evidence="3">CCUG 66188</strain>
    </source>
</reference>
<dbReference type="EMBL" id="JBHSGN010000002">
    <property type="protein sequence ID" value="MFC4672090.1"/>
    <property type="molecule type" value="Genomic_DNA"/>
</dbReference>
<sequence>MNPVTLSIGHTYIYNTNCGVMEVNYIGPFPAMPGDDWHDFRITGKYQDEIITVSGASISRDLRPSIVDSGQLIVENEKKSPEVAADGALAPAYMAGESILKPEPEAISEQLKPLQPPQGEATDKVEKVPPTGDRGPISPELKTLDIAFTSKGGRLMTHTIEGTCTQNAVLHAYSYLYREAFRGASDIRIHAGGHRVGIHDIRKLTPLTLLYQLVGVPGN</sequence>
<name>A0ABV9KPI1_9BACT</name>
<dbReference type="Proteomes" id="UP001596023">
    <property type="component" value="Unassembled WGS sequence"/>
</dbReference>
<gene>
    <name evidence="2" type="ORF">ACFO6W_00130</name>
</gene>
<feature type="region of interest" description="Disordered" evidence="1">
    <location>
        <begin position="114"/>
        <end position="139"/>
    </location>
</feature>
<proteinExistence type="predicted"/>
<evidence type="ECO:0000313" key="2">
    <source>
        <dbReference type="EMBL" id="MFC4672090.1"/>
    </source>
</evidence>
<keyword evidence="3" id="KW-1185">Reference proteome</keyword>
<comment type="caution">
    <text evidence="2">The sequence shown here is derived from an EMBL/GenBank/DDBJ whole genome shotgun (WGS) entry which is preliminary data.</text>
</comment>